<reference evidence="3" key="1">
    <citation type="submission" date="2022-11" db="UniProtKB">
        <authorList>
            <consortium name="WormBaseParasite"/>
        </authorList>
    </citation>
    <scope>IDENTIFICATION</scope>
</reference>
<feature type="transmembrane region" description="Helical" evidence="1">
    <location>
        <begin position="34"/>
        <end position="56"/>
    </location>
</feature>
<keyword evidence="2" id="KW-1185">Reference proteome</keyword>
<accession>A0A915Q0W6</accession>
<feature type="transmembrane region" description="Helical" evidence="1">
    <location>
        <begin position="9"/>
        <end position="28"/>
    </location>
</feature>
<dbReference type="AlphaFoldDB" id="A0A915Q0W6"/>
<name>A0A915Q0W6_9BILA</name>
<dbReference type="Proteomes" id="UP000887581">
    <property type="component" value="Unplaced"/>
</dbReference>
<keyword evidence="1" id="KW-1133">Transmembrane helix</keyword>
<keyword evidence="1" id="KW-0812">Transmembrane</keyword>
<evidence type="ECO:0000313" key="3">
    <source>
        <dbReference type="WBParaSite" id="sdigi.contig70.g3559.t1"/>
    </source>
</evidence>
<proteinExistence type="predicted"/>
<sequence length="116" mass="12944">MSVSFVEKLLLAFVALNLAIVTLLYRFTTSEAPLTLIVQLMIPLIIWQIILGISFFPDEFIARFLDDFYGHDGAAGDQPLQEPPANVIDTIHSHGDIPRTPILGVVEEETSFDLLF</sequence>
<evidence type="ECO:0000313" key="2">
    <source>
        <dbReference type="Proteomes" id="UP000887581"/>
    </source>
</evidence>
<keyword evidence="1" id="KW-0472">Membrane</keyword>
<organism evidence="2 3">
    <name type="scientific">Setaria digitata</name>
    <dbReference type="NCBI Taxonomy" id="48799"/>
    <lineage>
        <taxon>Eukaryota</taxon>
        <taxon>Metazoa</taxon>
        <taxon>Ecdysozoa</taxon>
        <taxon>Nematoda</taxon>
        <taxon>Chromadorea</taxon>
        <taxon>Rhabditida</taxon>
        <taxon>Spirurina</taxon>
        <taxon>Spiruromorpha</taxon>
        <taxon>Filarioidea</taxon>
        <taxon>Setariidae</taxon>
        <taxon>Setaria</taxon>
    </lineage>
</organism>
<evidence type="ECO:0000256" key="1">
    <source>
        <dbReference type="SAM" id="Phobius"/>
    </source>
</evidence>
<protein>
    <submittedName>
        <fullName evidence="3">Uncharacterized protein</fullName>
    </submittedName>
</protein>
<dbReference type="WBParaSite" id="sdigi.contig70.g3559.t1">
    <property type="protein sequence ID" value="sdigi.contig70.g3559.t1"/>
    <property type="gene ID" value="sdigi.contig70.g3559"/>
</dbReference>